<dbReference type="NCBIfam" id="TIGR00487">
    <property type="entry name" value="IF-2"/>
    <property type="match status" value="1"/>
</dbReference>
<protein>
    <recommendedName>
        <fullName evidence="3 9">Translation initiation factor IF-2</fullName>
    </recommendedName>
</protein>
<dbReference type="Pfam" id="PF04760">
    <property type="entry name" value="IF2_N"/>
    <property type="match status" value="1"/>
</dbReference>
<proteinExistence type="inferred from homology"/>
<feature type="region of interest" description="G-domain" evidence="9">
    <location>
        <begin position="206"/>
        <end position="354"/>
    </location>
</feature>
<dbReference type="InterPro" id="IPR009061">
    <property type="entry name" value="DNA-bd_dom_put_sf"/>
</dbReference>
<dbReference type="AlphaFoldDB" id="A0A368BMZ7"/>
<evidence type="ECO:0000256" key="4">
    <source>
        <dbReference type="ARBA" id="ARBA00022490"/>
    </source>
</evidence>
<feature type="binding site" evidence="9">
    <location>
        <begin position="258"/>
        <end position="262"/>
    </location>
    <ligand>
        <name>GTP</name>
        <dbReference type="ChEBI" id="CHEBI:37565"/>
    </ligand>
</feature>
<comment type="similarity">
    <text evidence="2 9 10">Belongs to the TRAFAC class translation factor GTPase superfamily. Classic translation factor GTPase family. IF-2 subfamily.</text>
</comment>
<dbReference type="CDD" id="cd01887">
    <property type="entry name" value="IF2_eIF5B"/>
    <property type="match status" value="1"/>
</dbReference>
<feature type="domain" description="Tr-type G" evidence="13">
    <location>
        <begin position="203"/>
        <end position="375"/>
    </location>
</feature>
<evidence type="ECO:0000256" key="11">
    <source>
        <dbReference type="RuleBase" id="RU000645"/>
    </source>
</evidence>
<evidence type="ECO:0000256" key="2">
    <source>
        <dbReference type="ARBA" id="ARBA00007733"/>
    </source>
</evidence>
<evidence type="ECO:0000259" key="13">
    <source>
        <dbReference type="PROSITE" id="PS51722"/>
    </source>
</evidence>
<dbReference type="Gene3D" id="3.40.50.10050">
    <property type="entry name" value="Translation initiation factor IF- 2, domain 3"/>
    <property type="match status" value="1"/>
</dbReference>
<dbReference type="PROSITE" id="PS51722">
    <property type="entry name" value="G_TR_2"/>
    <property type="match status" value="1"/>
</dbReference>
<dbReference type="Gene3D" id="3.40.50.300">
    <property type="entry name" value="P-loop containing nucleotide triphosphate hydrolases"/>
    <property type="match status" value="1"/>
</dbReference>
<dbReference type="InterPro" id="IPR036925">
    <property type="entry name" value="TIF_IF2_dom3_sf"/>
</dbReference>
<dbReference type="InterPro" id="IPR000795">
    <property type="entry name" value="T_Tr_GTP-bd_dom"/>
</dbReference>
<reference evidence="14 15" key="1">
    <citation type="journal article" date="2018" name="Microbiome">
        <title>Fine metagenomic profile of the Mediterranean stratified and mixed water columns revealed by assembly and recruitment.</title>
        <authorList>
            <person name="Haro-Moreno J.M."/>
            <person name="Lopez-Perez M."/>
            <person name="De La Torre J.R."/>
            <person name="Picazo A."/>
            <person name="Camacho A."/>
            <person name="Rodriguez-Valera F."/>
        </authorList>
    </citation>
    <scope>NUCLEOTIDE SEQUENCE [LARGE SCALE GENOMIC DNA]</scope>
    <source>
        <strain evidence="14">MED-G83</strain>
    </source>
</reference>
<dbReference type="InterPro" id="IPR000178">
    <property type="entry name" value="TF_IF2_bacterial-like"/>
</dbReference>
<dbReference type="InterPro" id="IPR005225">
    <property type="entry name" value="Small_GTP-bd"/>
</dbReference>
<feature type="binding site" evidence="9">
    <location>
        <begin position="312"/>
        <end position="315"/>
    </location>
    <ligand>
        <name>GTP</name>
        <dbReference type="ChEBI" id="CHEBI:37565"/>
    </ligand>
</feature>
<evidence type="ECO:0000256" key="7">
    <source>
        <dbReference type="ARBA" id="ARBA00022917"/>
    </source>
</evidence>
<dbReference type="CDD" id="cd03692">
    <property type="entry name" value="mtIF2_IVc"/>
    <property type="match status" value="1"/>
</dbReference>
<dbReference type="CDD" id="cd03702">
    <property type="entry name" value="IF2_mtIF2_II"/>
    <property type="match status" value="1"/>
</dbReference>
<dbReference type="GO" id="GO:0003743">
    <property type="term" value="F:translation initiation factor activity"/>
    <property type="evidence" value="ECO:0007669"/>
    <property type="project" value="UniProtKB-UniRule"/>
</dbReference>
<evidence type="ECO:0000256" key="12">
    <source>
        <dbReference type="SAM" id="MobiDB-lite"/>
    </source>
</evidence>
<evidence type="ECO:0000256" key="6">
    <source>
        <dbReference type="ARBA" id="ARBA00022741"/>
    </source>
</evidence>
<dbReference type="InterPro" id="IPR053905">
    <property type="entry name" value="EF-G-like_DII"/>
</dbReference>
<dbReference type="InterPro" id="IPR009000">
    <property type="entry name" value="Transl_B-barrel_sf"/>
</dbReference>
<comment type="function">
    <text evidence="9 10">One of the essential components for the initiation of protein synthesis. Protects formylmethionyl-tRNA from spontaneous hydrolysis and promotes its binding to the 30S ribosomal subunits. Also involved in the hydrolysis of GTP during the formation of the 70S ribosomal complex.</text>
</comment>
<dbReference type="InterPro" id="IPR023115">
    <property type="entry name" value="TIF_IF2_dom3"/>
</dbReference>
<dbReference type="SUPFAM" id="SSF52156">
    <property type="entry name" value="Initiation factor IF2/eIF5b, domain 3"/>
    <property type="match status" value="1"/>
</dbReference>
<gene>
    <name evidence="9" type="primary">infB</name>
    <name evidence="14" type="ORF">DBW97_01360</name>
</gene>
<evidence type="ECO:0000256" key="5">
    <source>
        <dbReference type="ARBA" id="ARBA00022540"/>
    </source>
</evidence>
<dbReference type="PANTHER" id="PTHR43381:SF5">
    <property type="entry name" value="TR-TYPE G DOMAIN-CONTAINING PROTEIN"/>
    <property type="match status" value="1"/>
</dbReference>
<dbReference type="InterPro" id="IPR044145">
    <property type="entry name" value="IF2_II"/>
</dbReference>
<name>A0A368BMZ7_9GAMM</name>
<dbReference type="Gene3D" id="3.30.56.50">
    <property type="entry name" value="Putative DNA-binding domain, N-terminal subdomain of bacterial translation initiation factor IF2"/>
    <property type="match status" value="1"/>
</dbReference>
<accession>A0A368BMZ7</accession>
<keyword evidence="4 9" id="KW-0963">Cytoplasm</keyword>
<dbReference type="GO" id="GO:0005525">
    <property type="term" value="F:GTP binding"/>
    <property type="evidence" value="ECO:0007669"/>
    <property type="project" value="UniProtKB-KW"/>
</dbReference>
<evidence type="ECO:0000256" key="9">
    <source>
        <dbReference type="HAMAP-Rule" id="MF_00100"/>
    </source>
</evidence>
<dbReference type="Pfam" id="PF22042">
    <property type="entry name" value="EF-G_D2"/>
    <property type="match status" value="1"/>
</dbReference>
<dbReference type="SUPFAM" id="SSF50447">
    <property type="entry name" value="Translation proteins"/>
    <property type="match status" value="2"/>
</dbReference>
<dbReference type="SUPFAM" id="SSF52540">
    <property type="entry name" value="P-loop containing nucleoside triphosphate hydrolases"/>
    <property type="match status" value="1"/>
</dbReference>
<comment type="subcellular location">
    <subcellularLocation>
        <location evidence="1 9 11">Cytoplasm</location>
    </subcellularLocation>
</comment>
<dbReference type="PANTHER" id="PTHR43381">
    <property type="entry name" value="TRANSLATION INITIATION FACTOR IF-2-RELATED"/>
    <property type="match status" value="1"/>
</dbReference>
<feature type="compositionally biased region" description="Basic and acidic residues" evidence="12">
    <location>
        <begin position="76"/>
        <end position="116"/>
    </location>
</feature>
<organism evidence="14 15">
    <name type="scientific">SAR86 cluster bacterium</name>
    <dbReference type="NCBI Taxonomy" id="2030880"/>
    <lineage>
        <taxon>Bacteria</taxon>
        <taxon>Pseudomonadati</taxon>
        <taxon>Pseudomonadota</taxon>
        <taxon>Gammaproteobacteria</taxon>
        <taxon>SAR86 cluster</taxon>
    </lineage>
</organism>
<feature type="binding site" evidence="9">
    <location>
        <begin position="212"/>
        <end position="219"/>
    </location>
    <ligand>
        <name>GTP</name>
        <dbReference type="ChEBI" id="CHEBI:37565"/>
    </ligand>
</feature>
<dbReference type="FunFam" id="3.40.50.300:FF:000019">
    <property type="entry name" value="Translation initiation factor IF-2"/>
    <property type="match status" value="1"/>
</dbReference>
<dbReference type="FunFam" id="3.40.50.10050:FF:000001">
    <property type="entry name" value="Translation initiation factor IF-2"/>
    <property type="match status" value="1"/>
</dbReference>
<keyword evidence="8 9" id="KW-0342">GTP-binding</keyword>
<evidence type="ECO:0000256" key="10">
    <source>
        <dbReference type="RuleBase" id="RU000644"/>
    </source>
</evidence>
<sequence length="701" mass="76733">MDVSVKQLSEILKIDPDALLKKMIEAGLPHTSIEDSVSNEDKQTLLTFIRTANSNIQSDARKPIEVTPKSTTKAQNLEKKDKQEPAARSKVENKKTFKPQTKEKPVKEEPKEEKKKSVNINGSIRVNDLSRKLSKRGNEVVKKLIELGEMVSLNDEIDQETAVLVAEEFGFLVKYEAEQELEETTKDYPQPTIAYKDESSPIKRHPVVTVMGHVDHGKTSLLDSIKSSNVVDGESGGITQHIAAYEVKTSSAVITFIDTPGHEAFTAMRARGANTTDIVILVVAANDSVKPQTIEAITHAKAAQVPIIVAINKIDLDGADIDKVKGDLAKYDLVSEDWGGKVQMIPVSATQKKGINELLDAIQLEAEILELKSPVGGPATGVILESELDKSKGPLGTFLIQKGILRQGDIVVAAEKRGRIKSLINSSGDVVKEAGPSTPVEVLGLEDCVPAGESFFVLANDKAARSLVDERISYLKEINDKNVMTTESAFQMLDQEKVNKLRIIAKSDVAGTSEAINGSLLKIGNEEVEVDIVSSGVGGVTESDVNLAITTGARIFGFNVRADNKTKSLAEDKGIEINYYSVIYDLIEDIKRLLSGLLDPIYSEKILGLAEVKEVFKSPKFGLVAGCMVVDGFVKREKHVRVLRDNVVIHEGELDSLRRFKDDVQEVKNGTECGIGIKNYLDIRPGDVIENFEQKEEKRSL</sequence>
<dbReference type="GO" id="GO:0005829">
    <property type="term" value="C:cytosol"/>
    <property type="evidence" value="ECO:0007669"/>
    <property type="project" value="TreeGrafter"/>
</dbReference>
<dbReference type="Proteomes" id="UP000252147">
    <property type="component" value="Unassembled WGS sequence"/>
</dbReference>
<evidence type="ECO:0000256" key="3">
    <source>
        <dbReference type="ARBA" id="ARBA00020675"/>
    </source>
</evidence>
<dbReference type="Pfam" id="PF11987">
    <property type="entry name" value="IF-2"/>
    <property type="match status" value="1"/>
</dbReference>
<dbReference type="Pfam" id="PF03144">
    <property type="entry name" value="GTP_EFTU_D2"/>
    <property type="match status" value="1"/>
</dbReference>
<dbReference type="InterPro" id="IPR027417">
    <property type="entry name" value="P-loop_NTPase"/>
</dbReference>
<dbReference type="GO" id="GO:0003924">
    <property type="term" value="F:GTPase activity"/>
    <property type="evidence" value="ECO:0007669"/>
    <property type="project" value="UniProtKB-UniRule"/>
</dbReference>
<dbReference type="SUPFAM" id="SSF46955">
    <property type="entry name" value="Putative DNA-binding domain"/>
    <property type="match status" value="1"/>
</dbReference>
<evidence type="ECO:0000313" key="14">
    <source>
        <dbReference type="EMBL" id="RCL38688.1"/>
    </source>
</evidence>
<dbReference type="InterPro" id="IPR015760">
    <property type="entry name" value="TIF_IF2"/>
</dbReference>
<dbReference type="Pfam" id="PF00009">
    <property type="entry name" value="GTP_EFTU"/>
    <property type="match status" value="1"/>
</dbReference>
<evidence type="ECO:0000313" key="15">
    <source>
        <dbReference type="Proteomes" id="UP000252147"/>
    </source>
</evidence>
<dbReference type="NCBIfam" id="TIGR00231">
    <property type="entry name" value="small_GTP"/>
    <property type="match status" value="1"/>
</dbReference>
<keyword evidence="7 9" id="KW-0648">Protein biosynthesis</keyword>
<dbReference type="PROSITE" id="PS01176">
    <property type="entry name" value="IF2"/>
    <property type="match status" value="1"/>
</dbReference>
<dbReference type="HAMAP" id="MF_00100_B">
    <property type="entry name" value="IF_2_B"/>
    <property type="match status" value="1"/>
</dbReference>
<dbReference type="InterPro" id="IPR006847">
    <property type="entry name" value="IF2_N"/>
</dbReference>
<dbReference type="EMBL" id="QOPD01000002">
    <property type="protein sequence ID" value="RCL38688.1"/>
    <property type="molecule type" value="Genomic_DNA"/>
</dbReference>
<keyword evidence="6 9" id="KW-0547">Nucleotide-binding</keyword>
<dbReference type="FunFam" id="2.40.30.10:FF:000008">
    <property type="entry name" value="Translation initiation factor IF-2"/>
    <property type="match status" value="1"/>
</dbReference>
<dbReference type="Gene3D" id="2.40.30.10">
    <property type="entry name" value="Translation factors"/>
    <property type="match status" value="2"/>
</dbReference>
<keyword evidence="5 9" id="KW-0396">Initiation factor</keyword>
<evidence type="ECO:0000256" key="1">
    <source>
        <dbReference type="ARBA" id="ARBA00004496"/>
    </source>
</evidence>
<comment type="caution">
    <text evidence="14">The sequence shown here is derived from an EMBL/GenBank/DDBJ whole genome shotgun (WGS) entry which is preliminary data.</text>
</comment>
<feature type="region of interest" description="Disordered" evidence="12">
    <location>
        <begin position="59"/>
        <end position="119"/>
    </location>
</feature>
<dbReference type="InterPro" id="IPR004161">
    <property type="entry name" value="EFTu-like_2"/>
</dbReference>
<evidence type="ECO:0000256" key="8">
    <source>
        <dbReference type="ARBA" id="ARBA00023134"/>
    </source>
</evidence>